<evidence type="ECO:0000313" key="2">
    <source>
        <dbReference type="EMBL" id="SEA86247.1"/>
    </source>
</evidence>
<dbReference type="EMBL" id="FNQP01000016">
    <property type="protein sequence ID" value="SEA86247.1"/>
    <property type="molecule type" value="Genomic_DNA"/>
</dbReference>
<dbReference type="InterPro" id="IPR053716">
    <property type="entry name" value="Flag_assembly_chemotaxis_eff"/>
</dbReference>
<reference evidence="2 3" key="1">
    <citation type="submission" date="2016-10" db="EMBL/GenBank/DDBJ databases">
        <authorList>
            <person name="de Groot N.N."/>
        </authorList>
    </citation>
    <scope>NUCLEOTIDE SEQUENCE [LARGE SCALE GENOMIC DNA]</scope>
    <source>
        <strain evidence="2 3">DSM 21228</strain>
    </source>
</reference>
<dbReference type="AlphaFoldDB" id="A0A1H4EMX7"/>
<name>A0A1H4EMX7_9GAMM</name>
<keyword evidence="3" id="KW-1185">Reference proteome</keyword>
<dbReference type="Pfam" id="PF07321">
    <property type="entry name" value="YscO"/>
    <property type="match status" value="1"/>
</dbReference>
<accession>A0A1H4EMX7</accession>
<dbReference type="RefSeq" id="WP_093069366.1">
    <property type="nucleotide sequence ID" value="NZ_FNQP01000016.1"/>
</dbReference>
<keyword evidence="1" id="KW-0175">Coiled coil</keyword>
<gene>
    <name evidence="2" type="ORF">SAMN05660964_02654</name>
</gene>
<dbReference type="OrthoDB" id="5625909at2"/>
<sequence length="140" mass="16789">MSLEQLKTIRARRMEQRFIELQEQRRIFQTHEQQLHEKEQQLVNFGQWRLEHQEALFTNLKNQPFAPQMLFEYQKNLDDLRQEEERLRAELADAQQGLQTAAAQVQTAQQQSSEANLKLEKLKEIIKMQDDKKSREEPAQ</sequence>
<dbReference type="STRING" id="525918.SAMN05660964_02654"/>
<feature type="coiled-coil region" evidence="1">
    <location>
        <begin position="70"/>
        <end position="125"/>
    </location>
</feature>
<dbReference type="InterPro" id="IPR009929">
    <property type="entry name" value="T3SS_YscO"/>
</dbReference>
<evidence type="ECO:0000313" key="3">
    <source>
        <dbReference type="Proteomes" id="UP000199397"/>
    </source>
</evidence>
<proteinExistence type="predicted"/>
<dbReference type="Proteomes" id="UP000199397">
    <property type="component" value="Unassembled WGS sequence"/>
</dbReference>
<dbReference type="Gene3D" id="1.10.287.1700">
    <property type="match status" value="1"/>
</dbReference>
<evidence type="ECO:0000256" key="1">
    <source>
        <dbReference type="SAM" id="Coils"/>
    </source>
</evidence>
<organism evidence="2 3">
    <name type="scientific">Thiothrix caldifontis</name>
    <dbReference type="NCBI Taxonomy" id="525918"/>
    <lineage>
        <taxon>Bacteria</taxon>
        <taxon>Pseudomonadati</taxon>
        <taxon>Pseudomonadota</taxon>
        <taxon>Gammaproteobacteria</taxon>
        <taxon>Thiotrichales</taxon>
        <taxon>Thiotrichaceae</taxon>
        <taxon>Thiothrix</taxon>
    </lineage>
</organism>
<protein>
    <submittedName>
        <fullName evidence="2">Type III secretion protein YscO</fullName>
    </submittedName>
</protein>